<name>A0A5B7CZJ7_PORTR</name>
<dbReference type="Proteomes" id="UP000324222">
    <property type="component" value="Unassembled WGS sequence"/>
</dbReference>
<comment type="caution">
    <text evidence="1">The sequence shown here is derived from an EMBL/GenBank/DDBJ whole genome shotgun (WGS) entry which is preliminary data.</text>
</comment>
<dbReference type="AlphaFoldDB" id="A0A5B7CZJ7"/>
<keyword evidence="2" id="KW-1185">Reference proteome</keyword>
<sequence>MVACPPRTLTTLSTAIFPRNQGSPSPVEPLDKYKIHGNVATVTLSKRSCFFFGPLASRLEPDVELTGAQRILRMTNDKRLAWLTPNSLPMTLNA</sequence>
<organism evidence="1 2">
    <name type="scientific">Portunus trituberculatus</name>
    <name type="common">Swimming crab</name>
    <name type="synonym">Neptunus trituberculatus</name>
    <dbReference type="NCBI Taxonomy" id="210409"/>
    <lineage>
        <taxon>Eukaryota</taxon>
        <taxon>Metazoa</taxon>
        <taxon>Ecdysozoa</taxon>
        <taxon>Arthropoda</taxon>
        <taxon>Crustacea</taxon>
        <taxon>Multicrustacea</taxon>
        <taxon>Malacostraca</taxon>
        <taxon>Eumalacostraca</taxon>
        <taxon>Eucarida</taxon>
        <taxon>Decapoda</taxon>
        <taxon>Pleocyemata</taxon>
        <taxon>Brachyura</taxon>
        <taxon>Eubrachyura</taxon>
        <taxon>Portunoidea</taxon>
        <taxon>Portunidae</taxon>
        <taxon>Portuninae</taxon>
        <taxon>Portunus</taxon>
    </lineage>
</organism>
<protein>
    <submittedName>
        <fullName evidence="1">Uncharacterized protein</fullName>
    </submittedName>
</protein>
<dbReference type="EMBL" id="VSRR010000373">
    <property type="protein sequence ID" value="MPC14708.1"/>
    <property type="molecule type" value="Genomic_DNA"/>
</dbReference>
<gene>
    <name evidence="1" type="ORF">E2C01_007479</name>
</gene>
<reference evidence="1 2" key="1">
    <citation type="submission" date="2019-05" db="EMBL/GenBank/DDBJ databases">
        <title>Another draft genome of Portunus trituberculatus and its Hox gene families provides insights of decapod evolution.</title>
        <authorList>
            <person name="Jeong J.-H."/>
            <person name="Song I."/>
            <person name="Kim S."/>
            <person name="Choi T."/>
            <person name="Kim D."/>
            <person name="Ryu S."/>
            <person name="Kim W."/>
        </authorList>
    </citation>
    <scope>NUCLEOTIDE SEQUENCE [LARGE SCALE GENOMIC DNA]</scope>
    <source>
        <tissue evidence="1">Muscle</tissue>
    </source>
</reference>
<evidence type="ECO:0000313" key="1">
    <source>
        <dbReference type="EMBL" id="MPC14708.1"/>
    </source>
</evidence>
<accession>A0A5B7CZJ7</accession>
<proteinExistence type="predicted"/>
<evidence type="ECO:0000313" key="2">
    <source>
        <dbReference type="Proteomes" id="UP000324222"/>
    </source>
</evidence>